<dbReference type="InterPro" id="IPR056647">
    <property type="entry name" value="DUF7745"/>
</dbReference>
<dbReference type="EMBL" id="JABFAC010000002">
    <property type="protein sequence ID" value="MBA0606909.1"/>
    <property type="molecule type" value="Genomic_DNA"/>
</dbReference>
<proteinExistence type="predicted"/>
<dbReference type="Pfam" id="PF24924">
    <property type="entry name" value="DUF7745"/>
    <property type="match status" value="1"/>
</dbReference>
<accession>A0A7J8QZA0</accession>
<comment type="caution">
    <text evidence="2">The sequence shown here is derived from an EMBL/GenBank/DDBJ whole genome shotgun (WGS) entry which is preliminary data.</text>
</comment>
<dbReference type="Proteomes" id="UP000593561">
    <property type="component" value="Unassembled WGS sequence"/>
</dbReference>
<keyword evidence="3" id="KW-1185">Reference proteome</keyword>
<gene>
    <name evidence="2" type="ORF">Godav_019307</name>
</gene>
<feature type="domain" description="DUF7745" evidence="1">
    <location>
        <begin position="68"/>
        <end position="216"/>
    </location>
</feature>
<dbReference type="PANTHER" id="PTHR48200:SF1">
    <property type="entry name" value="AMINOTRANSFERASE-LIKE PLANT MOBILE DOMAIN-CONTAINING PROTEIN"/>
    <property type="match status" value="1"/>
</dbReference>
<reference evidence="2 3" key="1">
    <citation type="journal article" date="2019" name="Genome Biol. Evol.">
        <title>Insights into the evolution of the New World diploid cottons (Gossypium, subgenus Houzingenia) based on genome sequencing.</title>
        <authorList>
            <person name="Grover C.E."/>
            <person name="Arick M.A. 2nd"/>
            <person name="Thrash A."/>
            <person name="Conover J.L."/>
            <person name="Sanders W.S."/>
            <person name="Peterson D.G."/>
            <person name="Frelichowski J.E."/>
            <person name="Scheffler J.A."/>
            <person name="Scheffler B.E."/>
            <person name="Wendel J.F."/>
        </authorList>
    </citation>
    <scope>NUCLEOTIDE SEQUENCE [LARGE SCALE GENOMIC DNA]</scope>
    <source>
        <strain evidence="2">27</strain>
        <tissue evidence="2">Leaf</tissue>
    </source>
</reference>
<protein>
    <recommendedName>
        <fullName evidence="1">DUF7745 domain-containing protein</fullName>
    </recommendedName>
</protein>
<evidence type="ECO:0000313" key="2">
    <source>
        <dbReference type="EMBL" id="MBA0606909.1"/>
    </source>
</evidence>
<name>A0A7J8QZA0_GOSDV</name>
<dbReference type="AlphaFoldDB" id="A0A7J8QZA0"/>
<sequence>MGDDQGSVLALVGDSMDNSSTLLKLKPHIVNRTSHPIRAMSNLRPLNSHQISIWEKCLLPFITFILVFARELDSDTRGIFIEKYGDIAHLIAINVDKQLIQVMVRFWDPAYQCFTFNQEDMTPTIEEYFTLLRVDNVQLNKIYVKKPKLMTFKKKLMKLTRMTNTLAEKQIRKKNEVSCVPWFSHLDILKRIDLFALAIYGLIIFPKVLGHIEVANLCAKDITWRAPWICPPVLLYKQFASRQFIPATGELAQSEFAFTGEGYMKKVRDTANSWREIYLMELALYADTITLDYDI</sequence>
<dbReference type="PANTHER" id="PTHR48200">
    <property type="entry name" value="PROTEIN, PUTATIVE-RELATED"/>
    <property type="match status" value="1"/>
</dbReference>
<evidence type="ECO:0000259" key="1">
    <source>
        <dbReference type="Pfam" id="PF24924"/>
    </source>
</evidence>
<evidence type="ECO:0000313" key="3">
    <source>
        <dbReference type="Proteomes" id="UP000593561"/>
    </source>
</evidence>
<organism evidence="2 3">
    <name type="scientific">Gossypium davidsonii</name>
    <name type="common">Davidson's cotton</name>
    <name type="synonym">Gossypium klotzschianum subsp. davidsonii</name>
    <dbReference type="NCBI Taxonomy" id="34287"/>
    <lineage>
        <taxon>Eukaryota</taxon>
        <taxon>Viridiplantae</taxon>
        <taxon>Streptophyta</taxon>
        <taxon>Embryophyta</taxon>
        <taxon>Tracheophyta</taxon>
        <taxon>Spermatophyta</taxon>
        <taxon>Magnoliopsida</taxon>
        <taxon>eudicotyledons</taxon>
        <taxon>Gunneridae</taxon>
        <taxon>Pentapetalae</taxon>
        <taxon>rosids</taxon>
        <taxon>malvids</taxon>
        <taxon>Malvales</taxon>
        <taxon>Malvaceae</taxon>
        <taxon>Malvoideae</taxon>
        <taxon>Gossypium</taxon>
    </lineage>
</organism>